<name>A0A0C3B6M9_SERVB</name>
<evidence type="ECO:0000313" key="2">
    <source>
        <dbReference type="Proteomes" id="UP000054097"/>
    </source>
</evidence>
<dbReference type="AlphaFoldDB" id="A0A0C3B6M9"/>
<reference evidence="1 2" key="1">
    <citation type="submission" date="2014-04" db="EMBL/GenBank/DDBJ databases">
        <authorList>
            <consortium name="DOE Joint Genome Institute"/>
            <person name="Kuo A."/>
            <person name="Zuccaro A."/>
            <person name="Kohler A."/>
            <person name="Nagy L.G."/>
            <person name="Floudas D."/>
            <person name="Copeland A."/>
            <person name="Barry K.W."/>
            <person name="Cichocki N."/>
            <person name="Veneault-Fourrey C."/>
            <person name="LaButti K."/>
            <person name="Lindquist E.A."/>
            <person name="Lipzen A."/>
            <person name="Lundell T."/>
            <person name="Morin E."/>
            <person name="Murat C."/>
            <person name="Sun H."/>
            <person name="Tunlid A."/>
            <person name="Henrissat B."/>
            <person name="Grigoriev I.V."/>
            <person name="Hibbett D.S."/>
            <person name="Martin F."/>
            <person name="Nordberg H.P."/>
            <person name="Cantor M.N."/>
            <person name="Hua S.X."/>
        </authorList>
    </citation>
    <scope>NUCLEOTIDE SEQUENCE [LARGE SCALE GENOMIC DNA]</scope>
    <source>
        <strain evidence="1 2">MAFF 305830</strain>
    </source>
</reference>
<organism evidence="1 2">
    <name type="scientific">Serendipita vermifera MAFF 305830</name>
    <dbReference type="NCBI Taxonomy" id="933852"/>
    <lineage>
        <taxon>Eukaryota</taxon>
        <taxon>Fungi</taxon>
        <taxon>Dikarya</taxon>
        <taxon>Basidiomycota</taxon>
        <taxon>Agaricomycotina</taxon>
        <taxon>Agaricomycetes</taxon>
        <taxon>Sebacinales</taxon>
        <taxon>Serendipitaceae</taxon>
        <taxon>Serendipita</taxon>
    </lineage>
</organism>
<proteinExistence type="predicted"/>
<accession>A0A0C3B6M9</accession>
<keyword evidence="2" id="KW-1185">Reference proteome</keyword>
<dbReference type="EMBL" id="KN824280">
    <property type="protein sequence ID" value="KIM32490.1"/>
    <property type="molecule type" value="Genomic_DNA"/>
</dbReference>
<gene>
    <name evidence="1" type="ORF">M408DRAFT_219819</name>
</gene>
<dbReference type="Proteomes" id="UP000054097">
    <property type="component" value="Unassembled WGS sequence"/>
</dbReference>
<sequence>MFRLGRAEVMALPVDRDRPMMEDRFEGEVEGIAPLIPSFPVGVKERTGSPTLVASFVALTSSSVLVVAMGEPTTIASTTCAFRFPVVDLSSLMQMSRPDEVSIKSRRRCLAGSIPRLTRVVTGVI</sequence>
<dbReference type="HOGENOM" id="CLU_1994006_0_0_1"/>
<protein>
    <submittedName>
        <fullName evidence="1">Uncharacterized protein</fullName>
    </submittedName>
</protein>
<reference evidence="2" key="2">
    <citation type="submission" date="2015-01" db="EMBL/GenBank/DDBJ databases">
        <title>Evolutionary Origins and Diversification of the Mycorrhizal Mutualists.</title>
        <authorList>
            <consortium name="DOE Joint Genome Institute"/>
            <consortium name="Mycorrhizal Genomics Consortium"/>
            <person name="Kohler A."/>
            <person name="Kuo A."/>
            <person name="Nagy L.G."/>
            <person name="Floudas D."/>
            <person name="Copeland A."/>
            <person name="Barry K.W."/>
            <person name="Cichocki N."/>
            <person name="Veneault-Fourrey C."/>
            <person name="LaButti K."/>
            <person name="Lindquist E.A."/>
            <person name="Lipzen A."/>
            <person name="Lundell T."/>
            <person name="Morin E."/>
            <person name="Murat C."/>
            <person name="Riley R."/>
            <person name="Ohm R."/>
            <person name="Sun H."/>
            <person name="Tunlid A."/>
            <person name="Henrissat B."/>
            <person name="Grigoriev I.V."/>
            <person name="Hibbett D.S."/>
            <person name="Martin F."/>
        </authorList>
    </citation>
    <scope>NUCLEOTIDE SEQUENCE [LARGE SCALE GENOMIC DNA]</scope>
    <source>
        <strain evidence="2">MAFF 305830</strain>
    </source>
</reference>
<evidence type="ECO:0000313" key="1">
    <source>
        <dbReference type="EMBL" id="KIM32490.1"/>
    </source>
</evidence>